<feature type="chain" id="PRO_5026324303" evidence="2">
    <location>
        <begin position="28"/>
        <end position="196"/>
    </location>
</feature>
<reference evidence="3 4" key="1">
    <citation type="submission" date="2019-11" db="EMBL/GenBank/DDBJ databases">
        <title>Whole genome sequence of Oryza granulata.</title>
        <authorList>
            <person name="Li W."/>
        </authorList>
    </citation>
    <scope>NUCLEOTIDE SEQUENCE [LARGE SCALE GENOMIC DNA]</scope>
    <source>
        <strain evidence="4">cv. Menghai</strain>
        <tissue evidence="3">Leaf</tissue>
    </source>
</reference>
<sequence>MARLVKLVRALVMAILMLVILLATAPAYCPGGAVAARPLHEEEAAALLIGHDQQHGGRRLVASPDVEESSKSAEHSDDNNLTLLTNIVKWTVTDNVFHPSAMRFRSSVPTLPSTRVLPHRQPSSNRFCTSHHLSSPAPSPCLLNFAIVAGTLAPPSTVISLNRPPSAESLADEKRHHVVTDHLPSSAPPPFSPSSS</sequence>
<feature type="compositionally biased region" description="Basic and acidic residues" evidence="1">
    <location>
        <begin position="171"/>
        <end position="180"/>
    </location>
</feature>
<evidence type="ECO:0000256" key="1">
    <source>
        <dbReference type="SAM" id="MobiDB-lite"/>
    </source>
</evidence>
<feature type="region of interest" description="Disordered" evidence="1">
    <location>
        <begin position="55"/>
        <end position="77"/>
    </location>
</feature>
<protein>
    <submittedName>
        <fullName evidence="3">Uncharacterized protein</fullName>
    </submittedName>
</protein>
<dbReference type="AlphaFoldDB" id="A0A6G1EBR5"/>
<feature type="compositionally biased region" description="Basic and acidic residues" evidence="1">
    <location>
        <begin position="68"/>
        <end position="77"/>
    </location>
</feature>
<keyword evidence="4" id="KW-1185">Reference proteome</keyword>
<keyword evidence="2" id="KW-0732">Signal</keyword>
<feature type="compositionally biased region" description="Pro residues" evidence="1">
    <location>
        <begin position="186"/>
        <end position="196"/>
    </location>
</feature>
<gene>
    <name evidence="3" type="ORF">E2562_029121</name>
</gene>
<dbReference type="EMBL" id="SPHZ02000004">
    <property type="protein sequence ID" value="KAF0922230.1"/>
    <property type="molecule type" value="Genomic_DNA"/>
</dbReference>
<dbReference type="Proteomes" id="UP000479710">
    <property type="component" value="Unassembled WGS sequence"/>
</dbReference>
<comment type="caution">
    <text evidence="3">The sequence shown here is derived from an EMBL/GenBank/DDBJ whole genome shotgun (WGS) entry which is preliminary data.</text>
</comment>
<feature type="signal peptide" evidence="2">
    <location>
        <begin position="1"/>
        <end position="27"/>
    </location>
</feature>
<name>A0A6G1EBR5_9ORYZ</name>
<evidence type="ECO:0000313" key="4">
    <source>
        <dbReference type="Proteomes" id="UP000479710"/>
    </source>
</evidence>
<proteinExistence type="predicted"/>
<organism evidence="3 4">
    <name type="scientific">Oryza meyeriana var. granulata</name>
    <dbReference type="NCBI Taxonomy" id="110450"/>
    <lineage>
        <taxon>Eukaryota</taxon>
        <taxon>Viridiplantae</taxon>
        <taxon>Streptophyta</taxon>
        <taxon>Embryophyta</taxon>
        <taxon>Tracheophyta</taxon>
        <taxon>Spermatophyta</taxon>
        <taxon>Magnoliopsida</taxon>
        <taxon>Liliopsida</taxon>
        <taxon>Poales</taxon>
        <taxon>Poaceae</taxon>
        <taxon>BOP clade</taxon>
        <taxon>Oryzoideae</taxon>
        <taxon>Oryzeae</taxon>
        <taxon>Oryzinae</taxon>
        <taxon>Oryza</taxon>
        <taxon>Oryza meyeriana</taxon>
    </lineage>
</organism>
<evidence type="ECO:0000256" key="2">
    <source>
        <dbReference type="SAM" id="SignalP"/>
    </source>
</evidence>
<feature type="region of interest" description="Disordered" evidence="1">
    <location>
        <begin position="163"/>
        <end position="196"/>
    </location>
</feature>
<evidence type="ECO:0000313" key="3">
    <source>
        <dbReference type="EMBL" id="KAF0922230.1"/>
    </source>
</evidence>
<accession>A0A6G1EBR5</accession>